<evidence type="ECO:0008006" key="6">
    <source>
        <dbReference type="Google" id="ProtNLM"/>
    </source>
</evidence>
<name>A0ABQ5QDB2_9BACT</name>
<dbReference type="Gene3D" id="1.25.40.10">
    <property type="entry name" value="Tetratricopeptide repeat domain"/>
    <property type="match status" value="2"/>
</dbReference>
<dbReference type="SUPFAM" id="SSF48452">
    <property type="entry name" value="TPR-like"/>
    <property type="match status" value="1"/>
</dbReference>
<dbReference type="PROSITE" id="PS50005">
    <property type="entry name" value="TPR"/>
    <property type="match status" value="2"/>
</dbReference>
<sequence>MILPLFGSASIAFLLLQTPPPQVLNQVPIGHLPPGGDALVEAKDWSGLADWFERLPPATRGTHYLLWLECLNKSQRWDRLLEVCEALQPQLEAKTGPKLGIHRVLRAQALSKLGRHAEAAQCLAEMARLGDAVRFVDACNEARLAEDWSHLLAFAEELQQRYPRDANALAWKGEALVQLYRLAEAEPVLREAVEKAPANVYAWNNLGHCLNERKAWAEACAAFDKALALNPKLLEGYFNRGRAHFELKHYKESRDDFRAALDLQPDNQLIAENLKQAERYAALPPAPTPAPRTSKAAKKH</sequence>
<evidence type="ECO:0000313" key="4">
    <source>
        <dbReference type="EMBL" id="GLH72140.1"/>
    </source>
</evidence>
<reference evidence="4 5" key="1">
    <citation type="journal article" date="2023" name="Antonie Van Leeuwenhoek">
        <title>Mesoterricola silvestris gen. nov., sp. nov., Mesoterricola sediminis sp. nov., Geothrix oryzae sp. nov., Geothrix edaphica sp. nov., Geothrix rubra sp. nov., and Geothrix limicola sp. nov., six novel members of Acidobacteriota isolated from soils.</title>
        <authorList>
            <person name="Itoh H."/>
            <person name="Sugisawa Y."/>
            <person name="Mise K."/>
            <person name="Xu Z."/>
            <person name="Kuniyasu M."/>
            <person name="Ushijima N."/>
            <person name="Kawano K."/>
            <person name="Kobayashi E."/>
            <person name="Shiratori Y."/>
            <person name="Masuda Y."/>
            <person name="Senoo K."/>
        </authorList>
    </citation>
    <scope>NUCLEOTIDE SEQUENCE [LARGE SCALE GENOMIC DNA]</scope>
    <source>
        <strain evidence="4 5">Red804</strain>
    </source>
</reference>
<proteinExistence type="predicted"/>
<keyword evidence="1" id="KW-0677">Repeat</keyword>
<evidence type="ECO:0000256" key="2">
    <source>
        <dbReference type="ARBA" id="ARBA00022803"/>
    </source>
</evidence>
<evidence type="ECO:0000256" key="1">
    <source>
        <dbReference type="ARBA" id="ARBA00022737"/>
    </source>
</evidence>
<dbReference type="InterPro" id="IPR013105">
    <property type="entry name" value="TPR_2"/>
</dbReference>
<comment type="caution">
    <text evidence="4">The sequence shown here is derived from an EMBL/GenBank/DDBJ whole genome shotgun (WGS) entry which is preliminary data.</text>
</comment>
<evidence type="ECO:0000256" key="3">
    <source>
        <dbReference type="PROSITE-ProRule" id="PRU00339"/>
    </source>
</evidence>
<dbReference type="Pfam" id="PF13432">
    <property type="entry name" value="TPR_16"/>
    <property type="match status" value="1"/>
</dbReference>
<dbReference type="InterPro" id="IPR011990">
    <property type="entry name" value="TPR-like_helical_dom_sf"/>
</dbReference>
<dbReference type="Pfam" id="PF07719">
    <property type="entry name" value="TPR_2"/>
    <property type="match status" value="1"/>
</dbReference>
<keyword evidence="2 3" id="KW-0802">TPR repeat</keyword>
<dbReference type="Proteomes" id="UP001165069">
    <property type="component" value="Unassembled WGS sequence"/>
</dbReference>
<dbReference type="PANTHER" id="PTHR44943">
    <property type="entry name" value="CELLULOSE SYNTHASE OPERON PROTEIN C"/>
    <property type="match status" value="1"/>
</dbReference>
<accession>A0ABQ5QDB2</accession>
<feature type="repeat" description="TPR" evidence="3">
    <location>
        <begin position="200"/>
        <end position="233"/>
    </location>
</feature>
<dbReference type="PANTHER" id="PTHR44943:SF8">
    <property type="entry name" value="TPR REPEAT-CONTAINING PROTEIN MJ0263"/>
    <property type="match status" value="1"/>
</dbReference>
<protein>
    <recommendedName>
        <fullName evidence="6">Tetratricopeptide repeat protein</fullName>
    </recommendedName>
</protein>
<dbReference type="EMBL" id="BSDE01000001">
    <property type="protein sequence ID" value="GLH72140.1"/>
    <property type="molecule type" value="Genomic_DNA"/>
</dbReference>
<dbReference type="SMART" id="SM00028">
    <property type="entry name" value="TPR"/>
    <property type="match status" value="3"/>
</dbReference>
<dbReference type="InterPro" id="IPR051685">
    <property type="entry name" value="Ycf3/AcsC/BcsC/TPR_MFPF"/>
</dbReference>
<organism evidence="4 5">
    <name type="scientific">Geothrix limicola</name>
    <dbReference type="NCBI Taxonomy" id="2927978"/>
    <lineage>
        <taxon>Bacteria</taxon>
        <taxon>Pseudomonadati</taxon>
        <taxon>Acidobacteriota</taxon>
        <taxon>Holophagae</taxon>
        <taxon>Holophagales</taxon>
        <taxon>Holophagaceae</taxon>
        <taxon>Geothrix</taxon>
    </lineage>
</organism>
<dbReference type="InterPro" id="IPR019734">
    <property type="entry name" value="TPR_rpt"/>
</dbReference>
<evidence type="ECO:0000313" key="5">
    <source>
        <dbReference type="Proteomes" id="UP001165069"/>
    </source>
</evidence>
<gene>
    <name evidence="4" type="ORF">GETHLI_06420</name>
</gene>
<feature type="repeat" description="TPR" evidence="3">
    <location>
        <begin position="234"/>
        <end position="267"/>
    </location>
</feature>
<keyword evidence="5" id="KW-1185">Reference proteome</keyword>